<accession>A0A671KXE1</accession>
<dbReference type="Pfam" id="PF09325">
    <property type="entry name" value="Vps5"/>
    <property type="match status" value="1"/>
</dbReference>
<dbReference type="InterPro" id="IPR036871">
    <property type="entry name" value="PX_dom_sf"/>
</dbReference>
<dbReference type="InterPro" id="IPR027267">
    <property type="entry name" value="AH/BAR_dom_sf"/>
</dbReference>
<dbReference type="Ensembl" id="ENSSANT00000012159.1">
    <property type="protein sequence ID" value="ENSSANP00000011351.1"/>
    <property type="gene ID" value="ENSSANG00000006199.1"/>
</dbReference>
<reference evidence="4" key="2">
    <citation type="submission" date="2025-09" db="UniProtKB">
        <authorList>
            <consortium name="Ensembl"/>
        </authorList>
    </citation>
    <scope>IDENTIFICATION</scope>
</reference>
<dbReference type="SUPFAM" id="SSF64268">
    <property type="entry name" value="PX domain"/>
    <property type="match status" value="1"/>
</dbReference>
<dbReference type="PROSITE" id="PS50195">
    <property type="entry name" value="PX"/>
    <property type="match status" value="1"/>
</dbReference>
<evidence type="ECO:0000313" key="4">
    <source>
        <dbReference type="Ensembl" id="ENSSANP00000011351.1"/>
    </source>
</evidence>
<protein>
    <submittedName>
        <fullName evidence="4">Sorting nexin 2</fullName>
    </submittedName>
</protein>
<dbReference type="GO" id="GO:0035091">
    <property type="term" value="F:phosphatidylinositol binding"/>
    <property type="evidence" value="ECO:0007669"/>
    <property type="project" value="InterPro"/>
</dbReference>
<dbReference type="AlphaFoldDB" id="A0A671KXE1"/>
<keyword evidence="5" id="KW-1185">Reference proteome</keyword>
<dbReference type="Gene3D" id="3.30.1520.10">
    <property type="entry name" value="Phox-like domain"/>
    <property type="match status" value="1"/>
</dbReference>
<dbReference type="PANTHER" id="PTHR10555">
    <property type="entry name" value="SORTING NEXIN"/>
    <property type="match status" value="1"/>
</dbReference>
<dbReference type="InterPro" id="IPR001683">
    <property type="entry name" value="PX_dom"/>
</dbReference>
<dbReference type="FunFam" id="3.30.1520.10:FF:000016">
    <property type="entry name" value="Sorting nexin 2"/>
    <property type="match status" value="1"/>
</dbReference>
<dbReference type="InterPro" id="IPR015404">
    <property type="entry name" value="Vps5_C"/>
</dbReference>
<evidence type="ECO:0000256" key="2">
    <source>
        <dbReference type="ARBA" id="ARBA00022927"/>
    </source>
</evidence>
<dbReference type="SMART" id="SM00312">
    <property type="entry name" value="PX"/>
    <property type="match status" value="1"/>
</dbReference>
<proteinExistence type="inferred from homology"/>
<name>A0A671KXE1_9TELE</name>
<sequence length="410" mass="46259">VFSAMYVFLFLMKEINTFINQGPSVHDFFSHYLSLSEATEEVSLDSPERQMILSDGPSPAVTPVTINPRADVAFGNHNSLCICAHMLINFFVFLGDGMNAYMAYKVTTKTSLSIFSRDEVCVKRRFSDFLGLHSKLASKYMHIGYIVPPAPEKSIVGMTKVKVGKEDLSSVEFVEKRRSALERYMLRTVKQPALLKDPDVLQFLESSELPRAVSTQALSGAGSVRVLFVCSCIKWFEEKQQQFENLDVQLRKLHASVESLVFNRKELSVNTASFAKSAAMLGNSEDHTALSRALSQLAEVEEKIDQLHQDQACADFYLISELLGDYVRLITAVKGVFDQRMKTWAKCQDAQVMLQRKREAEAKLQHANKPDKLQQAKDEIREHVCLPSLPSVHSYLYCVYLESPDSCRNS</sequence>
<comment type="similarity">
    <text evidence="1">Belongs to the sorting nexin family.</text>
</comment>
<reference evidence="4" key="1">
    <citation type="submission" date="2025-08" db="UniProtKB">
        <authorList>
            <consortium name="Ensembl"/>
        </authorList>
    </citation>
    <scope>IDENTIFICATION</scope>
</reference>
<dbReference type="GO" id="GO:0015031">
    <property type="term" value="P:protein transport"/>
    <property type="evidence" value="ECO:0007669"/>
    <property type="project" value="UniProtKB-KW"/>
</dbReference>
<dbReference type="Pfam" id="PF00787">
    <property type="entry name" value="PX"/>
    <property type="match status" value="1"/>
</dbReference>
<feature type="domain" description="PX" evidence="3">
    <location>
        <begin position="82"/>
        <end position="211"/>
    </location>
</feature>
<evidence type="ECO:0000256" key="1">
    <source>
        <dbReference type="ARBA" id="ARBA00010883"/>
    </source>
</evidence>
<dbReference type="GO" id="GO:0034498">
    <property type="term" value="P:early endosome to Golgi transport"/>
    <property type="evidence" value="ECO:0007669"/>
    <property type="project" value="TreeGrafter"/>
</dbReference>
<dbReference type="Proteomes" id="UP000472260">
    <property type="component" value="Unassembled WGS sequence"/>
</dbReference>
<organism evidence="4 5">
    <name type="scientific">Sinocyclocheilus anshuiensis</name>
    <dbReference type="NCBI Taxonomy" id="1608454"/>
    <lineage>
        <taxon>Eukaryota</taxon>
        <taxon>Metazoa</taxon>
        <taxon>Chordata</taxon>
        <taxon>Craniata</taxon>
        <taxon>Vertebrata</taxon>
        <taxon>Euteleostomi</taxon>
        <taxon>Actinopterygii</taxon>
        <taxon>Neopterygii</taxon>
        <taxon>Teleostei</taxon>
        <taxon>Ostariophysi</taxon>
        <taxon>Cypriniformes</taxon>
        <taxon>Cyprinidae</taxon>
        <taxon>Cyprininae</taxon>
        <taxon>Sinocyclocheilus</taxon>
    </lineage>
</organism>
<keyword evidence="2" id="KW-0653">Protein transport</keyword>
<evidence type="ECO:0000259" key="3">
    <source>
        <dbReference type="PROSITE" id="PS50195"/>
    </source>
</evidence>
<dbReference type="PANTHER" id="PTHR10555:SF31">
    <property type="entry name" value="SORTING NEXIN-2"/>
    <property type="match status" value="1"/>
</dbReference>
<dbReference type="GO" id="GO:0005829">
    <property type="term" value="C:cytosol"/>
    <property type="evidence" value="ECO:0007669"/>
    <property type="project" value="GOC"/>
</dbReference>
<dbReference type="Gene3D" id="1.20.1270.60">
    <property type="entry name" value="Arfaptin homology (AH) domain/BAR domain"/>
    <property type="match status" value="1"/>
</dbReference>
<dbReference type="GO" id="GO:0010008">
    <property type="term" value="C:endosome membrane"/>
    <property type="evidence" value="ECO:0007669"/>
    <property type="project" value="TreeGrafter"/>
</dbReference>
<evidence type="ECO:0000313" key="5">
    <source>
        <dbReference type="Proteomes" id="UP000472260"/>
    </source>
</evidence>
<keyword evidence="2" id="KW-0813">Transport</keyword>